<comment type="caution">
    <text evidence="5">The sequence shown here is derived from an EMBL/GenBank/DDBJ whole genome shotgun (WGS) entry which is preliminary data.</text>
</comment>
<keyword evidence="3" id="KW-0119">Carbohydrate metabolism</keyword>
<feature type="compositionally biased region" description="Basic and acidic residues" evidence="4">
    <location>
        <begin position="274"/>
        <end position="286"/>
    </location>
</feature>
<name>A0ABQ6M3U4_9STRA</name>
<feature type="region of interest" description="Disordered" evidence="4">
    <location>
        <begin position="274"/>
        <end position="298"/>
    </location>
</feature>
<evidence type="ECO:0008006" key="7">
    <source>
        <dbReference type="Google" id="ProtNLM"/>
    </source>
</evidence>
<organism evidence="5 6">
    <name type="scientific">Tetraparma gracilis</name>
    <dbReference type="NCBI Taxonomy" id="2962635"/>
    <lineage>
        <taxon>Eukaryota</taxon>
        <taxon>Sar</taxon>
        <taxon>Stramenopiles</taxon>
        <taxon>Ochrophyta</taxon>
        <taxon>Bolidophyceae</taxon>
        <taxon>Parmales</taxon>
        <taxon>Triparmaceae</taxon>
        <taxon>Tetraparma</taxon>
    </lineage>
</organism>
<feature type="non-terminal residue" evidence="5">
    <location>
        <position position="1"/>
    </location>
</feature>
<keyword evidence="2" id="KW-0413">Isomerase</keyword>
<proteinExistence type="inferred from homology"/>
<dbReference type="Pfam" id="PF01263">
    <property type="entry name" value="Aldose_epim"/>
    <property type="match status" value="1"/>
</dbReference>
<dbReference type="InterPro" id="IPR047215">
    <property type="entry name" value="Galactose_mutarotase-like"/>
</dbReference>
<keyword evidence="6" id="KW-1185">Reference proteome</keyword>
<evidence type="ECO:0000313" key="5">
    <source>
        <dbReference type="EMBL" id="GMI19059.1"/>
    </source>
</evidence>
<evidence type="ECO:0000256" key="4">
    <source>
        <dbReference type="SAM" id="MobiDB-lite"/>
    </source>
</evidence>
<dbReference type="InterPro" id="IPR011013">
    <property type="entry name" value="Gal_mutarotase_sf_dom"/>
</dbReference>
<accession>A0ABQ6M3U4</accession>
<comment type="similarity">
    <text evidence="1">Belongs to the aldose epimerase family.</text>
</comment>
<sequence length="553" mass="57359">AASVPPPSPPSPPDPYPSHVPCPLPSLFALLPSLALPLASYLVYSHLKTASYVVLRHGPWKAYNACNKQRNAEAGAGGGELPRACLPPPPPEPPGSTLAFDVYAPSSTFSRAAPGPPLFSVPIYLFSSTSAPDPSLPSGSTVPFPEWRGLLCATPVHPAVVAASGTVMMYKISGDPIPPVARAPPPPGAPDPAAVSLASNLPVTPSSVAPLTISSGPLTARISPYGATLLSLSRSSAPLLLSHPSLPSLLADEAYVGSTVGRVANRIAKGELSYKHPDGGKTERRTLATNNAPNHLHGGDSGFSSRVWLVTASTPSSATFALTSEDGDQGYPGAVHCVVTYSLSDAALDISFDTRVLKGCAVAGLTNHSYWNLGGGEGGCLDHELEVFADGYLPVDDTSIPTREVHSPSNEWGGHAAGMDFTSSPKKIEDAVKSIRGGSHPVARDGSSRAGVDHNYIVAAGGEKSTVLGVEVTKCAALRANGLQMTMRTSYPGVQVYTGNWLGGPFKQYEGVALEGQFFPDCVGEGIEGRGQVWCGKEGDTSKHVISFSVAEC</sequence>
<dbReference type="PANTHER" id="PTHR10091">
    <property type="entry name" value="ALDOSE-1-EPIMERASE"/>
    <property type="match status" value="1"/>
</dbReference>
<dbReference type="CDD" id="cd09019">
    <property type="entry name" value="galactose_mutarotase_like"/>
    <property type="match status" value="1"/>
</dbReference>
<evidence type="ECO:0000256" key="1">
    <source>
        <dbReference type="ARBA" id="ARBA00006206"/>
    </source>
</evidence>
<protein>
    <recommendedName>
        <fullName evidence="7">Aldose 1-epimerase</fullName>
    </recommendedName>
</protein>
<dbReference type="InterPro" id="IPR008183">
    <property type="entry name" value="Aldose_1/G6P_1-epimerase"/>
</dbReference>
<dbReference type="InterPro" id="IPR014718">
    <property type="entry name" value="GH-type_carb-bd"/>
</dbReference>
<dbReference type="SUPFAM" id="SSF74650">
    <property type="entry name" value="Galactose mutarotase-like"/>
    <property type="match status" value="1"/>
</dbReference>
<dbReference type="PANTHER" id="PTHR10091:SF0">
    <property type="entry name" value="GALACTOSE MUTAROTASE"/>
    <property type="match status" value="1"/>
</dbReference>
<dbReference type="Gene3D" id="2.70.98.10">
    <property type="match status" value="1"/>
</dbReference>
<evidence type="ECO:0000313" key="6">
    <source>
        <dbReference type="Proteomes" id="UP001165060"/>
    </source>
</evidence>
<gene>
    <name evidence="5" type="ORF">TeGR_g11252</name>
</gene>
<dbReference type="EMBL" id="BRYB01004970">
    <property type="protein sequence ID" value="GMI19059.1"/>
    <property type="molecule type" value="Genomic_DNA"/>
</dbReference>
<reference evidence="5 6" key="1">
    <citation type="journal article" date="2023" name="Commun. Biol.">
        <title>Genome analysis of Parmales, the sister group of diatoms, reveals the evolutionary specialization of diatoms from phago-mixotrophs to photoautotrophs.</title>
        <authorList>
            <person name="Ban H."/>
            <person name="Sato S."/>
            <person name="Yoshikawa S."/>
            <person name="Yamada K."/>
            <person name="Nakamura Y."/>
            <person name="Ichinomiya M."/>
            <person name="Sato N."/>
            <person name="Blanc-Mathieu R."/>
            <person name="Endo H."/>
            <person name="Kuwata A."/>
            <person name="Ogata H."/>
        </authorList>
    </citation>
    <scope>NUCLEOTIDE SEQUENCE [LARGE SCALE GENOMIC DNA]</scope>
</reference>
<evidence type="ECO:0000256" key="2">
    <source>
        <dbReference type="ARBA" id="ARBA00023235"/>
    </source>
</evidence>
<dbReference type="Proteomes" id="UP001165060">
    <property type="component" value="Unassembled WGS sequence"/>
</dbReference>
<evidence type="ECO:0000256" key="3">
    <source>
        <dbReference type="ARBA" id="ARBA00023277"/>
    </source>
</evidence>